<dbReference type="InterPro" id="IPR029016">
    <property type="entry name" value="GAF-like_dom_sf"/>
</dbReference>
<sequence length="695" mass="74934">MGGALAFSLYAFAGVVCGLAAIAISRTGSHRRPDRTASVIALALTALWCGSAAELGTHHSASQGLESLRNLAWIAALYRLFAIDGRDRASASVRIVIFALAFVELLQFPLLVLRFDDLVEGSAARTAALLRVLLATGALFLVHDLVAKAEPMTRRTIAWSAGGLVIWWGLALNYHVALLLAANAAGALAAMRPLAILALALAVAIGFARNAANLRLRPSRTVMMKTVALAASGACLFVALFVSRRLLAVPDDLVSLAQMVLLIAATVGAMWWLPSHSLRRRARVLVLKHLFRHRYDYRGEWIRFTETIGREQGAGLALKQRAIQALADITDSPAGLLLTPDEDGTLGLEAEWNWPDIAVTNAAAPRALSRIMEKTGFILDFDEARRGISHGGEAEHVPDWLMADLRAWAGIPLVLRGRLVGLVVLARPALDRRLDWEDFDLLGIAARQVASYLAEQAGQEALEEAGRFDEFNRRIAFVMHDVKNLSSQMALLVRNAERHADNPEFRKDMLTTLRNSTDKLGALVARLGRYGAVGASGSERVDLAKIAHAVAQRLRPQHDIHFADNGPCPVIGDADALDQAIAHLAQNAVDASGPGAPVRIEARNDGVRCTVSIADAGEGMSAHFVRNDLFRPFVSTKAGGFGIGAHEAKAAVRAMGGRLEVESREGLGTRFTMDFPIAGLDTLLTKSERLREDAA</sequence>
<feature type="transmembrane region" description="Helical" evidence="7">
    <location>
        <begin position="95"/>
        <end position="115"/>
    </location>
</feature>
<keyword evidence="7" id="KW-0812">Transmembrane</keyword>
<evidence type="ECO:0000256" key="4">
    <source>
        <dbReference type="ARBA" id="ARBA00022741"/>
    </source>
</evidence>
<feature type="transmembrane region" description="Helical" evidence="7">
    <location>
        <begin position="253"/>
        <end position="273"/>
    </location>
</feature>
<keyword evidence="7" id="KW-0472">Membrane</keyword>
<comment type="catalytic activity">
    <reaction evidence="1">
        <text>ATP + protein L-histidine = ADP + protein N-phospho-L-histidine.</text>
        <dbReference type="EC" id="2.7.13.3"/>
    </reaction>
</comment>
<feature type="transmembrane region" description="Helical" evidence="7">
    <location>
        <begin position="158"/>
        <end position="181"/>
    </location>
</feature>
<keyword evidence="3 9" id="KW-0808">Transferase</keyword>
<feature type="transmembrane region" description="Helical" evidence="7">
    <location>
        <begin position="227"/>
        <end position="247"/>
    </location>
</feature>
<dbReference type="PROSITE" id="PS50109">
    <property type="entry name" value="HIS_KIN"/>
    <property type="match status" value="1"/>
</dbReference>
<dbReference type="InterPro" id="IPR003594">
    <property type="entry name" value="HATPase_dom"/>
</dbReference>
<dbReference type="InterPro" id="IPR004358">
    <property type="entry name" value="Sig_transdc_His_kin-like_C"/>
</dbReference>
<dbReference type="EC" id="2.7.13.3" evidence="2"/>
<dbReference type="AlphaFoldDB" id="A0A844Y876"/>
<dbReference type="InterPro" id="IPR014265">
    <property type="entry name" value="XrtA/PrsK"/>
</dbReference>
<evidence type="ECO:0000256" key="2">
    <source>
        <dbReference type="ARBA" id="ARBA00012438"/>
    </source>
</evidence>
<dbReference type="Pfam" id="PF01590">
    <property type="entry name" value="GAF"/>
    <property type="match status" value="1"/>
</dbReference>
<feature type="domain" description="Histidine kinase" evidence="8">
    <location>
        <begin position="477"/>
        <end position="679"/>
    </location>
</feature>
<accession>A0A844Y876</accession>
<feature type="transmembrane region" description="Helical" evidence="7">
    <location>
        <begin position="187"/>
        <end position="207"/>
    </location>
</feature>
<dbReference type="PANTHER" id="PTHR44936:SF10">
    <property type="entry name" value="SENSOR PROTEIN RSTB"/>
    <property type="match status" value="1"/>
</dbReference>
<dbReference type="InterPro" id="IPR050980">
    <property type="entry name" value="2C_sensor_his_kinase"/>
</dbReference>
<dbReference type="InterPro" id="IPR003018">
    <property type="entry name" value="GAF"/>
</dbReference>
<dbReference type="SMART" id="SM00387">
    <property type="entry name" value="HATPase_c"/>
    <property type="match status" value="1"/>
</dbReference>
<comment type="caution">
    <text evidence="9">The sequence shown here is derived from an EMBL/GenBank/DDBJ whole genome shotgun (WGS) entry which is preliminary data.</text>
</comment>
<evidence type="ECO:0000256" key="6">
    <source>
        <dbReference type="ARBA" id="ARBA00022840"/>
    </source>
</evidence>
<keyword evidence="4" id="KW-0547">Nucleotide-binding</keyword>
<dbReference type="InterPro" id="IPR036890">
    <property type="entry name" value="HATPase_C_sf"/>
</dbReference>
<name>A0A844Y876_9SPHN</name>
<keyword evidence="7" id="KW-1133">Transmembrane helix</keyword>
<reference evidence="9 10" key="1">
    <citation type="submission" date="2019-12" db="EMBL/GenBank/DDBJ databases">
        <title>Genomic-based taxomic classification of the family Erythrobacteraceae.</title>
        <authorList>
            <person name="Xu L."/>
        </authorList>
    </citation>
    <scope>NUCLEOTIDE SEQUENCE [LARGE SCALE GENOMIC DNA]</scope>
    <source>
        <strain evidence="9 10">JCM 17468</strain>
    </source>
</reference>
<keyword evidence="6" id="KW-0067">ATP-binding</keyword>
<dbReference type="RefSeq" id="WP_344870633.1">
    <property type="nucleotide sequence ID" value="NZ_BAABDV010000001.1"/>
</dbReference>
<dbReference type="Pfam" id="PF02518">
    <property type="entry name" value="HATPase_c"/>
    <property type="match status" value="1"/>
</dbReference>
<dbReference type="SUPFAM" id="SSF55781">
    <property type="entry name" value="GAF domain-like"/>
    <property type="match status" value="1"/>
</dbReference>
<dbReference type="PRINTS" id="PR00344">
    <property type="entry name" value="BCTRLSENSOR"/>
</dbReference>
<dbReference type="Proteomes" id="UP000430272">
    <property type="component" value="Unassembled WGS sequence"/>
</dbReference>
<evidence type="ECO:0000256" key="3">
    <source>
        <dbReference type="ARBA" id="ARBA00022679"/>
    </source>
</evidence>
<evidence type="ECO:0000256" key="5">
    <source>
        <dbReference type="ARBA" id="ARBA00022777"/>
    </source>
</evidence>
<dbReference type="InterPro" id="IPR005467">
    <property type="entry name" value="His_kinase_dom"/>
</dbReference>
<dbReference type="Gene3D" id="3.30.450.40">
    <property type="match status" value="1"/>
</dbReference>
<evidence type="ECO:0000256" key="7">
    <source>
        <dbReference type="SAM" id="Phobius"/>
    </source>
</evidence>
<keyword evidence="5 9" id="KW-0418">Kinase</keyword>
<dbReference type="SUPFAM" id="SSF55874">
    <property type="entry name" value="ATPase domain of HSP90 chaperone/DNA topoisomerase II/histidine kinase"/>
    <property type="match status" value="1"/>
</dbReference>
<proteinExistence type="predicted"/>
<feature type="transmembrane region" description="Helical" evidence="7">
    <location>
        <begin position="127"/>
        <end position="146"/>
    </location>
</feature>
<evidence type="ECO:0000256" key="1">
    <source>
        <dbReference type="ARBA" id="ARBA00000085"/>
    </source>
</evidence>
<dbReference type="PANTHER" id="PTHR44936">
    <property type="entry name" value="SENSOR PROTEIN CREC"/>
    <property type="match status" value="1"/>
</dbReference>
<organism evidence="9 10">
    <name type="scientific">Qipengyuania pelagi</name>
    <dbReference type="NCBI Taxonomy" id="994320"/>
    <lineage>
        <taxon>Bacteria</taxon>
        <taxon>Pseudomonadati</taxon>
        <taxon>Pseudomonadota</taxon>
        <taxon>Alphaproteobacteria</taxon>
        <taxon>Sphingomonadales</taxon>
        <taxon>Erythrobacteraceae</taxon>
        <taxon>Qipengyuania</taxon>
    </lineage>
</organism>
<keyword evidence="10" id="KW-1185">Reference proteome</keyword>
<dbReference type="Gene3D" id="3.30.565.10">
    <property type="entry name" value="Histidine kinase-like ATPase, C-terminal domain"/>
    <property type="match status" value="1"/>
</dbReference>
<evidence type="ECO:0000313" key="9">
    <source>
        <dbReference type="EMBL" id="MXO53202.1"/>
    </source>
</evidence>
<dbReference type="GO" id="GO:0004673">
    <property type="term" value="F:protein histidine kinase activity"/>
    <property type="evidence" value="ECO:0007669"/>
    <property type="project" value="UniProtKB-EC"/>
</dbReference>
<dbReference type="EMBL" id="WTYD01000001">
    <property type="protein sequence ID" value="MXO53202.1"/>
    <property type="molecule type" value="Genomic_DNA"/>
</dbReference>
<protein>
    <recommendedName>
        <fullName evidence="2">histidine kinase</fullName>
        <ecNumber evidence="2">2.7.13.3</ecNumber>
    </recommendedName>
</protein>
<evidence type="ECO:0000259" key="8">
    <source>
        <dbReference type="PROSITE" id="PS50109"/>
    </source>
</evidence>
<feature type="transmembrane region" description="Helical" evidence="7">
    <location>
        <begin position="6"/>
        <end position="24"/>
    </location>
</feature>
<gene>
    <name evidence="9" type="primary">prsK</name>
    <name evidence="9" type="ORF">GRI47_04165</name>
</gene>
<dbReference type="GO" id="GO:0005524">
    <property type="term" value="F:ATP binding"/>
    <property type="evidence" value="ECO:0007669"/>
    <property type="project" value="UniProtKB-KW"/>
</dbReference>
<dbReference type="NCBIfam" id="TIGR02916">
    <property type="entry name" value="PEP_his_kin"/>
    <property type="match status" value="1"/>
</dbReference>
<evidence type="ECO:0000313" key="10">
    <source>
        <dbReference type="Proteomes" id="UP000430272"/>
    </source>
</evidence>